<reference evidence="9" key="1">
    <citation type="journal article" date="2019" name="Int. J. Syst. Evol. Microbiol.">
        <title>The Global Catalogue of Microorganisms (GCM) 10K type strain sequencing project: providing services to taxonomists for standard genome sequencing and annotation.</title>
        <authorList>
            <consortium name="The Broad Institute Genomics Platform"/>
            <consortium name="The Broad Institute Genome Sequencing Center for Infectious Disease"/>
            <person name="Wu L."/>
            <person name="Ma J."/>
        </authorList>
    </citation>
    <scope>NUCLEOTIDE SEQUENCE [LARGE SCALE GENOMIC DNA]</scope>
    <source>
        <strain evidence="9">JCM 17442</strain>
    </source>
</reference>
<comment type="function">
    <text evidence="6">Catalyzes the dehydration of the S-form of NAD(P)HX at the expense of ADP, which is converted to AMP. Together with NAD(P)HX epimerase, which catalyzes the epimerization of the S- and R-forms, the enzyme allows the repair of both epimers of NAD(P)HX, a damaged form of NAD(P)H that is a result of enzymatic or heat-dependent hydration.</text>
</comment>
<feature type="domain" description="YjeF C-terminal" evidence="7">
    <location>
        <begin position="6"/>
        <end position="284"/>
    </location>
</feature>
<dbReference type="Gene3D" id="3.40.1190.20">
    <property type="match status" value="1"/>
</dbReference>
<comment type="cofactor">
    <cofactor evidence="6">
        <name>Mg(2+)</name>
        <dbReference type="ChEBI" id="CHEBI:18420"/>
    </cofactor>
</comment>
<keyword evidence="5 6" id="KW-0456">Lyase</keyword>
<comment type="caution">
    <text evidence="6">Lacks conserved residue(s) required for the propagation of feature annotation.</text>
</comment>
<keyword evidence="4 6" id="KW-0520">NAD</keyword>
<keyword evidence="1 6" id="KW-0547">Nucleotide-binding</keyword>
<proteinExistence type="inferred from homology"/>
<dbReference type="InterPro" id="IPR029056">
    <property type="entry name" value="Ribokinase-like"/>
</dbReference>
<dbReference type="SUPFAM" id="SSF53613">
    <property type="entry name" value="Ribokinase-like"/>
    <property type="match status" value="1"/>
</dbReference>
<evidence type="ECO:0000256" key="2">
    <source>
        <dbReference type="ARBA" id="ARBA00022840"/>
    </source>
</evidence>
<organism evidence="8 9">
    <name type="scientific">Frondihabitans peucedani</name>
    <dbReference type="NCBI Taxonomy" id="598626"/>
    <lineage>
        <taxon>Bacteria</taxon>
        <taxon>Bacillati</taxon>
        <taxon>Actinomycetota</taxon>
        <taxon>Actinomycetes</taxon>
        <taxon>Micrococcales</taxon>
        <taxon>Microbacteriaceae</taxon>
        <taxon>Frondihabitans</taxon>
    </lineage>
</organism>
<evidence type="ECO:0000256" key="4">
    <source>
        <dbReference type="ARBA" id="ARBA00023027"/>
    </source>
</evidence>
<name>A0ABP8E203_9MICO</name>
<comment type="caution">
    <text evidence="8">The sequence shown here is derived from an EMBL/GenBank/DDBJ whole genome shotgun (WGS) entry which is preliminary data.</text>
</comment>
<dbReference type="PANTHER" id="PTHR12592:SF0">
    <property type="entry name" value="ATP-DEPENDENT (S)-NAD(P)H-HYDRATE DEHYDRATASE"/>
    <property type="match status" value="1"/>
</dbReference>
<dbReference type="EC" id="4.2.1.136" evidence="6"/>
<dbReference type="EMBL" id="BAABAU010000001">
    <property type="protein sequence ID" value="GAA4266238.1"/>
    <property type="molecule type" value="Genomic_DNA"/>
</dbReference>
<feature type="binding site" evidence="6">
    <location>
        <position position="224"/>
    </location>
    <ligand>
        <name>AMP</name>
        <dbReference type="ChEBI" id="CHEBI:456215"/>
    </ligand>
</feature>
<evidence type="ECO:0000256" key="3">
    <source>
        <dbReference type="ARBA" id="ARBA00022857"/>
    </source>
</evidence>
<feature type="binding site" evidence="6">
    <location>
        <position position="112"/>
    </location>
    <ligand>
        <name>(6S)-NADPHX</name>
        <dbReference type="ChEBI" id="CHEBI:64076"/>
    </ligand>
</feature>
<accession>A0ABP8E203</accession>
<feature type="binding site" evidence="6">
    <location>
        <position position="225"/>
    </location>
    <ligand>
        <name>(6S)-NADPHX</name>
        <dbReference type="ChEBI" id="CHEBI:64076"/>
    </ligand>
</feature>
<dbReference type="CDD" id="cd01171">
    <property type="entry name" value="YXKO-related"/>
    <property type="match status" value="1"/>
</dbReference>
<dbReference type="PROSITE" id="PS51383">
    <property type="entry name" value="YJEF_C_3"/>
    <property type="match status" value="1"/>
</dbReference>
<dbReference type="HAMAP" id="MF_01965">
    <property type="entry name" value="NADHX_dehydratase"/>
    <property type="match status" value="1"/>
</dbReference>
<comment type="similarity">
    <text evidence="6">Belongs to the NnrD/CARKD family.</text>
</comment>
<feature type="binding site" evidence="6">
    <location>
        <position position="41"/>
    </location>
    <ligand>
        <name>(6S)-NADPHX</name>
        <dbReference type="ChEBI" id="CHEBI:64076"/>
    </ligand>
</feature>
<keyword evidence="2 6" id="KW-0067">ATP-binding</keyword>
<dbReference type="InterPro" id="IPR000631">
    <property type="entry name" value="CARKD"/>
</dbReference>
<dbReference type="Pfam" id="PF01256">
    <property type="entry name" value="Carb_kinase"/>
    <property type="match status" value="1"/>
</dbReference>
<dbReference type="Proteomes" id="UP001501594">
    <property type="component" value="Unassembled WGS sequence"/>
</dbReference>
<dbReference type="NCBIfam" id="TIGR00196">
    <property type="entry name" value="yjeF_cterm"/>
    <property type="match status" value="1"/>
</dbReference>
<dbReference type="RefSeq" id="WP_344795282.1">
    <property type="nucleotide sequence ID" value="NZ_BAABAU010000001.1"/>
</dbReference>
<evidence type="ECO:0000313" key="9">
    <source>
        <dbReference type="Proteomes" id="UP001501594"/>
    </source>
</evidence>
<evidence type="ECO:0000256" key="5">
    <source>
        <dbReference type="ARBA" id="ARBA00023239"/>
    </source>
</evidence>
<evidence type="ECO:0000256" key="6">
    <source>
        <dbReference type="HAMAP-Rule" id="MF_01965"/>
    </source>
</evidence>
<evidence type="ECO:0000259" key="7">
    <source>
        <dbReference type="PROSITE" id="PS51383"/>
    </source>
</evidence>
<comment type="catalytic activity">
    <reaction evidence="6">
        <text>(6S)-NADPHX + ADP = AMP + phosphate + NADPH + H(+)</text>
        <dbReference type="Rhea" id="RHEA:32235"/>
        <dbReference type="ChEBI" id="CHEBI:15378"/>
        <dbReference type="ChEBI" id="CHEBI:43474"/>
        <dbReference type="ChEBI" id="CHEBI:57783"/>
        <dbReference type="ChEBI" id="CHEBI:64076"/>
        <dbReference type="ChEBI" id="CHEBI:456215"/>
        <dbReference type="ChEBI" id="CHEBI:456216"/>
        <dbReference type="EC" id="4.2.1.136"/>
    </reaction>
</comment>
<gene>
    <name evidence="6" type="primary">nnrD</name>
    <name evidence="8" type="ORF">GCM10022256_18500</name>
</gene>
<protein>
    <recommendedName>
        <fullName evidence="6">ADP-dependent (S)-NAD(P)H-hydrate dehydratase</fullName>
        <ecNumber evidence="6">4.2.1.136</ecNumber>
    </recommendedName>
    <alternativeName>
        <fullName evidence="6">ADP-dependent NAD(P)HX dehydratase</fullName>
    </alternativeName>
</protein>
<sequence length="286" mass="28584">MSTEPITPDLLRDWPLPEPGDGKYGRGQVVVVGGAPRTPGAAMLAALAALRVGAGRLTIGLGASVAPQVAVAIPECGVVPLGETTDGHIRGESLLAASDDLASADAALVGPGLDDADEAAALVSDLANHLGEKTVVCLDAYALGVLERDDVDVSALAGRLLLTPNSAEAERLLGRPLQDPEADVVEIAERFGAVVSSGGLVAAPDGRLWSSGTGTSGLGTSGSGDVLAGALVGLCARGADPAQAAVWATHAHGTAGDRLAVQVGPLGYLARELLEELPRVLVEIGA</sequence>
<comment type="catalytic activity">
    <reaction evidence="6">
        <text>(6S)-NADHX + ADP = AMP + phosphate + NADH + H(+)</text>
        <dbReference type="Rhea" id="RHEA:32223"/>
        <dbReference type="ChEBI" id="CHEBI:15378"/>
        <dbReference type="ChEBI" id="CHEBI:43474"/>
        <dbReference type="ChEBI" id="CHEBI:57945"/>
        <dbReference type="ChEBI" id="CHEBI:64074"/>
        <dbReference type="ChEBI" id="CHEBI:456215"/>
        <dbReference type="ChEBI" id="CHEBI:456216"/>
        <dbReference type="EC" id="4.2.1.136"/>
    </reaction>
</comment>
<evidence type="ECO:0000313" key="8">
    <source>
        <dbReference type="EMBL" id="GAA4266238.1"/>
    </source>
</evidence>
<keyword evidence="3 6" id="KW-0521">NADP</keyword>
<evidence type="ECO:0000256" key="1">
    <source>
        <dbReference type="ARBA" id="ARBA00022741"/>
    </source>
</evidence>
<dbReference type="PANTHER" id="PTHR12592">
    <property type="entry name" value="ATP-DEPENDENT (S)-NAD(P)H-HYDRATE DEHYDRATASE FAMILY MEMBER"/>
    <property type="match status" value="1"/>
</dbReference>
<comment type="subunit">
    <text evidence="6">Homotetramer.</text>
</comment>
<keyword evidence="9" id="KW-1185">Reference proteome</keyword>